<dbReference type="SUPFAM" id="SSF55729">
    <property type="entry name" value="Acyl-CoA N-acyltransferases (Nat)"/>
    <property type="match status" value="1"/>
</dbReference>
<comment type="caution">
    <text evidence="3">The sequence shown here is derived from an EMBL/GenBank/DDBJ whole genome shotgun (WGS) entry which is preliminary data.</text>
</comment>
<reference evidence="3 4" key="1">
    <citation type="submission" date="2020-09" db="EMBL/GenBank/DDBJ databases">
        <title>Paenibacillus sp. strain PR3 16S rRNA gene Genome sequencing and assembly.</title>
        <authorList>
            <person name="Kim J."/>
        </authorList>
    </citation>
    <scope>NUCLEOTIDE SEQUENCE [LARGE SCALE GENOMIC DNA]</scope>
    <source>
        <strain evidence="3 4">PR3</strain>
    </source>
</reference>
<dbReference type="Gene3D" id="3.40.630.30">
    <property type="match status" value="1"/>
</dbReference>
<dbReference type="RefSeq" id="WP_191201949.1">
    <property type="nucleotide sequence ID" value="NZ_JACXZA010000001.1"/>
</dbReference>
<dbReference type="InterPro" id="IPR016181">
    <property type="entry name" value="Acyl_CoA_acyltransferase"/>
</dbReference>
<keyword evidence="4" id="KW-1185">Reference proteome</keyword>
<dbReference type="CDD" id="cd04301">
    <property type="entry name" value="NAT_SF"/>
    <property type="match status" value="1"/>
</dbReference>
<feature type="domain" description="N-acetyltransferase" evidence="2">
    <location>
        <begin position="1"/>
        <end position="144"/>
    </location>
</feature>
<protein>
    <submittedName>
        <fullName evidence="3">GNAT family N-acetyltransferase</fullName>
    </submittedName>
</protein>
<organism evidence="3 4">
    <name type="scientific">Paenibacillus terricola</name>
    <dbReference type="NCBI Taxonomy" id="2763503"/>
    <lineage>
        <taxon>Bacteria</taxon>
        <taxon>Bacillati</taxon>
        <taxon>Bacillota</taxon>
        <taxon>Bacilli</taxon>
        <taxon>Bacillales</taxon>
        <taxon>Paenibacillaceae</taxon>
        <taxon>Paenibacillus</taxon>
    </lineage>
</organism>
<sequence length="167" mass="17588">MDIVRLKPSQWLQWRSRLVTFAKRYGDRRLTAGGLHALSLAGESASASTAIVIAHEAGRLAGFAFAQDAGEAACVIAVRPEARGRGVGGRLIASLIEACGGLCGSVACDNAASMKLFFRAGLKAVSLHSGPTGKPTLRFETDGYRSQPTVQQPSESIKEASAWQSPC</sequence>
<name>A0ABR8MNU7_9BACL</name>
<evidence type="ECO:0000256" key="1">
    <source>
        <dbReference type="SAM" id="MobiDB-lite"/>
    </source>
</evidence>
<evidence type="ECO:0000313" key="3">
    <source>
        <dbReference type="EMBL" id="MBD3917675.1"/>
    </source>
</evidence>
<feature type="compositionally biased region" description="Polar residues" evidence="1">
    <location>
        <begin position="144"/>
        <end position="155"/>
    </location>
</feature>
<dbReference type="PROSITE" id="PS51186">
    <property type="entry name" value="GNAT"/>
    <property type="match status" value="1"/>
</dbReference>
<dbReference type="Proteomes" id="UP000609346">
    <property type="component" value="Unassembled WGS sequence"/>
</dbReference>
<evidence type="ECO:0000259" key="2">
    <source>
        <dbReference type="PROSITE" id="PS51186"/>
    </source>
</evidence>
<gene>
    <name evidence="3" type="ORF">H8B09_02840</name>
</gene>
<proteinExistence type="predicted"/>
<dbReference type="InterPro" id="IPR000182">
    <property type="entry name" value="GNAT_dom"/>
</dbReference>
<dbReference type="EMBL" id="JACXZA010000001">
    <property type="protein sequence ID" value="MBD3917675.1"/>
    <property type="molecule type" value="Genomic_DNA"/>
</dbReference>
<dbReference type="Pfam" id="PF13508">
    <property type="entry name" value="Acetyltransf_7"/>
    <property type="match status" value="1"/>
</dbReference>
<accession>A0ABR8MNU7</accession>
<evidence type="ECO:0000313" key="4">
    <source>
        <dbReference type="Proteomes" id="UP000609346"/>
    </source>
</evidence>
<feature type="region of interest" description="Disordered" evidence="1">
    <location>
        <begin position="133"/>
        <end position="167"/>
    </location>
</feature>